<organism evidence="1 2">
    <name type="scientific">Pseudomonas psychrophila</name>
    <dbReference type="NCBI Taxonomy" id="122355"/>
    <lineage>
        <taxon>Bacteria</taxon>
        <taxon>Pseudomonadati</taxon>
        <taxon>Pseudomonadota</taxon>
        <taxon>Gammaproteobacteria</taxon>
        <taxon>Pseudomonadales</taxon>
        <taxon>Pseudomonadaceae</taxon>
        <taxon>Pseudomonas</taxon>
    </lineage>
</organism>
<accession>A0ABY0VV02</accession>
<dbReference type="Proteomes" id="UP000182058">
    <property type="component" value="Chromosome I"/>
</dbReference>
<sequence length="76" mass="8412">MYGNSFSPPPMATLARVAMVNGLQWQLYPVDVKTEEGTFSIYLYAINLEHAAAVLLELKETAVLRDGDLVGIIRND</sequence>
<proteinExistence type="predicted"/>
<reference evidence="1 2" key="1">
    <citation type="submission" date="2016-10" db="EMBL/GenBank/DDBJ databases">
        <authorList>
            <person name="Varghese N."/>
            <person name="Submissions S."/>
        </authorList>
    </citation>
    <scope>NUCLEOTIDE SEQUENCE [LARGE SCALE GENOMIC DNA]</scope>
    <source>
        <strain evidence="1 2">BS3667</strain>
    </source>
</reference>
<evidence type="ECO:0000313" key="2">
    <source>
        <dbReference type="Proteomes" id="UP000182058"/>
    </source>
</evidence>
<protein>
    <submittedName>
        <fullName evidence="1">Uncharacterized protein</fullName>
    </submittedName>
</protein>
<dbReference type="EMBL" id="LT629795">
    <property type="protein sequence ID" value="SDU57028.1"/>
    <property type="molecule type" value="Genomic_DNA"/>
</dbReference>
<name>A0ABY0VV02_9PSED</name>
<keyword evidence="2" id="KW-1185">Reference proteome</keyword>
<gene>
    <name evidence="1" type="ORF">SAMN04490201_2738</name>
</gene>
<evidence type="ECO:0000313" key="1">
    <source>
        <dbReference type="EMBL" id="SDU57028.1"/>
    </source>
</evidence>